<name>A0A9Q3UW88_9FLAO</name>
<gene>
    <name evidence="4" type="ORF">IEW27_02840</name>
    <name evidence="5" type="ORF">LNP80_10135</name>
</gene>
<comment type="caution">
    <text evidence="5">The sequence shown here is derived from an EMBL/GenBank/DDBJ whole genome shotgun (WGS) entry which is preliminary data.</text>
</comment>
<dbReference type="InterPro" id="IPR053722">
    <property type="entry name" value="Curli_assembly_CsgC/AgfC"/>
</dbReference>
<reference evidence="6" key="2">
    <citation type="submission" date="2023-07" db="EMBL/GenBank/DDBJ databases">
        <title>Description of novel Chryseobacterium sp. strain C-2.</title>
        <authorList>
            <person name="Saticioglu I.B."/>
        </authorList>
    </citation>
    <scope>NUCLEOTIDE SEQUENCE [LARGE SCALE GENOMIC DNA]</scope>
    <source>
        <strain evidence="6">C-2</strain>
    </source>
</reference>
<dbReference type="Proteomes" id="UP001107960">
    <property type="component" value="Unassembled WGS sequence"/>
</dbReference>
<accession>A0A9Q3UW88</accession>
<evidence type="ECO:0000256" key="1">
    <source>
        <dbReference type="ARBA" id="ARBA00003989"/>
    </source>
</evidence>
<comment type="function">
    <text evidence="1">May be involved in the biogenesis of curli organelles.</text>
</comment>
<dbReference type="AlphaFoldDB" id="A0A9Q3UW88"/>
<dbReference type="Gene3D" id="2.60.40.2420">
    <property type="match status" value="1"/>
</dbReference>
<proteinExistence type="predicted"/>
<dbReference type="InterPro" id="IPR018900">
    <property type="entry name" value="Curli_CsgE"/>
</dbReference>
<evidence type="ECO:0000313" key="4">
    <source>
        <dbReference type="EMBL" id="MBD3903534.1"/>
    </source>
</evidence>
<reference evidence="4" key="3">
    <citation type="submission" date="2024-05" db="EMBL/GenBank/DDBJ databases">
        <title>Description of novel Chryseobacterium sp. strain C-2.</title>
        <authorList>
            <person name="Saticioglu I.B."/>
        </authorList>
    </citation>
    <scope>NUCLEOTIDE SEQUENCE</scope>
    <source>
        <strain evidence="4">C-2</strain>
    </source>
</reference>
<keyword evidence="3" id="KW-0732">Signal</keyword>
<dbReference type="PROSITE" id="PS51257">
    <property type="entry name" value="PROKAR_LIPOPROTEIN"/>
    <property type="match status" value="1"/>
</dbReference>
<dbReference type="EMBL" id="JAJJML010000001">
    <property type="protein sequence ID" value="MCC9034606.1"/>
    <property type="molecule type" value="Genomic_DNA"/>
</dbReference>
<evidence type="ECO:0000313" key="6">
    <source>
        <dbReference type="Proteomes" id="UP000603715"/>
    </source>
</evidence>
<sequence length="243" mass="28041">MISKNILLFTFLTIFLSLGCYAQEERKVSARLERETIEQQFIIKAFAANTTPVYKELNYLLVSIKKGNGGNLSNNRQSGKFTINPNEVKKLSELSVNLETKDALKVFLYIRDEESQKLIAKDSLEINQEAFSKKASKIEEEVFSELSGLTIDETKTKVGKDFYDLFYMQYNQVPKKDNATITISEVPTRGVNGQINIEIEDKVIYSFMTNPSEDYLKEQMLMSFRLIKEFIAKKNLIKNEFIY</sequence>
<evidence type="ECO:0000256" key="2">
    <source>
        <dbReference type="ARBA" id="ARBA00014024"/>
    </source>
</evidence>
<protein>
    <recommendedName>
        <fullName evidence="2">Curli production assembly/transport component CsgE</fullName>
    </recommendedName>
</protein>
<dbReference type="Proteomes" id="UP000603715">
    <property type="component" value="Unassembled WGS sequence"/>
</dbReference>
<dbReference type="RefSeq" id="WP_191178172.1">
    <property type="nucleotide sequence ID" value="NZ_JACXXP010000002.1"/>
</dbReference>
<organism evidence="5 7">
    <name type="scientific">Chryseobacterium muglaense</name>
    <dbReference type="NCBI Taxonomy" id="2893752"/>
    <lineage>
        <taxon>Bacteria</taxon>
        <taxon>Pseudomonadati</taxon>
        <taxon>Bacteroidota</taxon>
        <taxon>Flavobacteriia</taxon>
        <taxon>Flavobacteriales</taxon>
        <taxon>Weeksellaceae</taxon>
        <taxon>Chryseobacterium group</taxon>
        <taxon>Chryseobacterium</taxon>
    </lineage>
</organism>
<evidence type="ECO:0000256" key="3">
    <source>
        <dbReference type="ARBA" id="ARBA00022729"/>
    </source>
</evidence>
<evidence type="ECO:0000313" key="5">
    <source>
        <dbReference type="EMBL" id="MCC9034606.1"/>
    </source>
</evidence>
<dbReference type="EMBL" id="JACXXP010000002">
    <property type="protein sequence ID" value="MBD3903534.1"/>
    <property type="molecule type" value="Genomic_DNA"/>
</dbReference>
<keyword evidence="6" id="KW-1185">Reference proteome</keyword>
<reference evidence="5" key="1">
    <citation type="submission" date="2021-11" db="EMBL/GenBank/DDBJ databases">
        <title>Description of novel Chryseobacterium species.</title>
        <authorList>
            <person name="Saticioglu I.B."/>
            <person name="Ay H."/>
            <person name="Altun S."/>
            <person name="Duman M."/>
        </authorList>
    </citation>
    <scope>NUCLEOTIDE SEQUENCE</scope>
    <source>
        <strain evidence="5">C-39</strain>
    </source>
</reference>
<dbReference type="Pfam" id="PF10627">
    <property type="entry name" value="CsgE"/>
    <property type="match status" value="1"/>
</dbReference>
<evidence type="ECO:0000313" key="7">
    <source>
        <dbReference type="Proteomes" id="UP001107960"/>
    </source>
</evidence>